<evidence type="ECO:0000256" key="2">
    <source>
        <dbReference type="ARBA" id="ARBA00022692"/>
    </source>
</evidence>
<comment type="subcellular location">
    <subcellularLocation>
        <location evidence="1">Membrane</location>
        <topology evidence="1">Multi-pass membrane protein</topology>
    </subcellularLocation>
</comment>
<accession>A0A6C0LWT0</accession>
<dbReference type="EMBL" id="MN740566">
    <property type="protein sequence ID" value="QHU34024.1"/>
    <property type="molecule type" value="Genomic_DNA"/>
</dbReference>
<evidence type="ECO:0000256" key="1">
    <source>
        <dbReference type="ARBA" id="ARBA00004141"/>
    </source>
</evidence>
<evidence type="ECO:0000256" key="5">
    <source>
        <dbReference type="SAM" id="Phobius"/>
    </source>
</evidence>
<keyword evidence="2 5" id="KW-0812">Transmembrane</keyword>
<dbReference type="InterPro" id="IPR007829">
    <property type="entry name" value="TM2"/>
</dbReference>
<protein>
    <recommendedName>
        <fullName evidence="6">TM2 domain-containing protein</fullName>
    </recommendedName>
</protein>
<keyword evidence="3 5" id="KW-1133">Transmembrane helix</keyword>
<organism evidence="7">
    <name type="scientific">viral metagenome</name>
    <dbReference type="NCBI Taxonomy" id="1070528"/>
    <lineage>
        <taxon>unclassified sequences</taxon>
        <taxon>metagenomes</taxon>
        <taxon>organismal metagenomes</taxon>
    </lineage>
</organism>
<feature type="transmembrane region" description="Helical" evidence="5">
    <location>
        <begin position="88"/>
        <end position="106"/>
    </location>
</feature>
<dbReference type="Pfam" id="PF05154">
    <property type="entry name" value="TM2"/>
    <property type="match status" value="1"/>
</dbReference>
<name>A0A6C0LWT0_9ZZZZ</name>
<dbReference type="AlphaFoldDB" id="A0A6C0LWT0"/>
<evidence type="ECO:0000256" key="3">
    <source>
        <dbReference type="ARBA" id="ARBA00022989"/>
    </source>
</evidence>
<sequence>MSTDLKSKGTAVVLAGIGGVFGADKFYVGATGAGVAQLLLTLTFFGLLISGPWAFISTLTLVLMVLMGSKTFLYPKVDWAPTTKNDTIIAWVVVGLYVIGILSALLTRNKQSDSSDSYEHKKIM</sequence>
<reference evidence="7" key="1">
    <citation type="journal article" date="2020" name="Nature">
        <title>Giant virus diversity and host interactions through global metagenomics.</title>
        <authorList>
            <person name="Schulz F."/>
            <person name="Roux S."/>
            <person name="Paez-Espino D."/>
            <person name="Jungbluth S."/>
            <person name="Walsh D.A."/>
            <person name="Denef V.J."/>
            <person name="McMahon K.D."/>
            <person name="Konstantinidis K.T."/>
            <person name="Eloe-Fadrosh E.A."/>
            <person name="Kyrpides N.C."/>
            <person name="Woyke T."/>
        </authorList>
    </citation>
    <scope>NUCLEOTIDE SEQUENCE</scope>
    <source>
        <strain evidence="7">GVMAG-S-1016704-142</strain>
    </source>
</reference>
<feature type="transmembrane region" description="Helical" evidence="5">
    <location>
        <begin position="38"/>
        <end position="67"/>
    </location>
</feature>
<dbReference type="GO" id="GO:0016020">
    <property type="term" value="C:membrane"/>
    <property type="evidence" value="ECO:0007669"/>
    <property type="project" value="UniProtKB-SubCell"/>
</dbReference>
<evidence type="ECO:0000313" key="7">
    <source>
        <dbReference type="EMBL" id="QHU34024.1"/>
    </source>
</evidence>
<evidence type="ECO:0000256" key="4">
    <source>
        <dbReference type="ARBA" id="ARBA00023136"/>
    </source>
</evidence>
<proteinExistence type="predicted"/>
<evidence type="ECO:0000259" key="6">
    <source>
        <dbReference type="Pfam" id="PF05154"/>
    </source>
</evidence>
<keyword evidence="4 5" id="KW-0472">Membrane</keyword>
<feature type="domain" description="TM2" evidence="6">
    <location>
        <begin position="6"/>
        <end position="49"/>
    </location>
</feature>